<evidence type="ECO:0000313" key="5">
    <source>
        <dbReference type="Proteomes" id="UP000192578"/>
    </source>
</evidence>
<evidence type="ECO:0000256" key="2">
    <source>
        <dbReference type="ARBA" id="ARBA00022801"/>
    </source>
</evidence>
<feature type="domain" description="AB hydrolase-1" evidence="3">
    <location>
        <begin position="34"/>
        <end position="148"/>
    </location>
</feature>
<dbReference type="InterPro" id="IPR050266">
    <property type="entry name" value="AB_hydrolase_sf"/>
</dbReference>
<dbReference type="GO" id="GO:0016020">
    <property type="term" value="C:membrane"/>
    <property type="evidence" value="ECO:0007669"/>
    <property type="project" value="TreeGrafter"/>
</dbReference>
<evidence type="ECO:0000259" key="3">
    <source>
        <dbReference type="Pfam" id="PF00561"/>
    </source>
</evidence>
<protein>
    <submittedName>
        <fullName evidence="4">Serine hydrolase-like protein</fullName>
    </submittedName>
</protein>
<accession>A0A1W0WT19</accession>
<dbReference type="Gene3D" id="3.40.50.1820">
    <property type="entry name" value="alpha/beta hydrolase"/>
    <property type="match status" value="1"/>
</dbReference>
<dbReference type="InterPro" id="IPR029058">
    <property type="entry name" value="AB_hydrolase_fold"/>
</dbReference>
<dbReference type="OrthoDB" id="190201at2759"/>
<dbReference type="SUPFAM" id="SSF53474">
    <property type="entry name" value="alpha/beta-Hydrolases"/>
    <property type="match status" value="1"/>
</dbReference>
<organism evidence="4 5">
    <name type="scientific">Hypsibius exemplaris</name>
    <name type="common">Freshwater tardigrade</name>
    <dbReference type="NCBI Taxonomy" id="2072580"/>
    <lineage>
        <taxon>Eukaryota</taxon>
        <taxon>Metazoa</taxon>
        <taxon>Ecdysozoa</taxon>
        <taxon>Tardigrada</taxon>
        <taxon>Eutardigrada</taxon>
        <taxon>Parachela</taxon>
        <taxon>Hypsibioidea</taxon>
        <taxon>Hypsibiidae</taxon>
        <taxon>Hypsibius</taxon>
    </lineage>
</organism>
<dbReference type="GO" id="GO:0016787">
    <property type="term" value="F:hydrolase activity"/>
    <property type="evidence" value="ECO:0007669"/>
    <property type="project" value="UniProtKB-KW"/>
</dbReference>
<dbReference type="PANTHER" id="PTHR43798:SF14">
    <property type="entry name" value="SERINE HYDROLASE-LIKE PROTEIN DDB_G0286239"/>
    <property type="match status" value="1"/>
</dbReference>
<dbReference type="Proteomes" id="UP000192578">
    <property type="component" value="Unassembled WGS sequence"/>
</dbReference>
<reference evidence="5" key="1">
    <citation type="submission" date="2017-01" db="EMBL/GenBank/DDBJ databases">
        <title>Comparative genomics of anhydrobiosis in the tardigrade Hypsibius dujardini.</title>
        <authorList>
            <person name="Yoshida Y."/>
            <person name="Koutsovoulos G."/>
            <person name="Laetsch D."/>
            <person name="Stevens L."/>
            <person name="Kumar S."/>
            <person name="Horikawa D."/>
            <person name="Ishino K."/>
            <person name="Komine S."/>
            <person name="Tomita M."/>
            <person name="Blaxter M."/>
            <person name="Arakawa K."/>
        </authorList>
    </citation>
    <scope>NUCLEOTIDE SEQUENCE [LARGE SCALE GENOMIC DNA]</scope>
    <source>
        <strain evidence="5">Z151</strain>
    </source>
</reference>
<sequence length="307" mass="34938">MAKIVESRELLFKVPGGVISAQEWQQTPNPTRKVILLPGRQDSSNSFRSLVPLLPREWLMVAMEFPGDGLSTRKPPGAAYHMTDRLLDLKRVLKQLGWTRFTIIGHSMGAGLGQVYAALFPEEVEALVSLDVLKQMSENPANTVQGLRKAYATLETYNEDVEEESFAKEKAADWYFEKNVQQIATMKNADLISREALAVILDRNIRQLHGDQYVLRRDPRIAFPPIVRTSADQHREIYNAIKTDHLFIRNLKSTAWEPALEKEFIEIYNKNCSRFVYKEVDAMHHAHLDHPELVAPIITEFLGSSVA</sequence>
<evidence type="ECO:0000256" key="1">
    <source>
        <dbReference type="ARBA" id="ARBA00008645"/>
    </source>
</evidence>
<name>A0A1W0WT19_HYPEX</name>
<dbReference type="PANTHER" id="PTHR43798">
    <property type="entry name" value="MONOACYLGLYCEROL LIPASE"/>
    <property type="match status" value="1"/>
</dbReference>
<comment type="similarity">
    <text evidence="1">Belongs to the AB hydrolase superfamily.</text>
</comment>
<gene>
    <name evidence="4" type="ORF">BV898_07529</name>
</gene>
<dbReference type="InterPro" id="IPR000073">
    <property type="entry name" value="AB_hydrolase_1"/>
</dbReference>
<keyword evidence="2 4" id="KW-0378">Hydrolase</keyword>
<dbReference type="Pfam" id="PF00561">
    <property type="entry name" value="Abhydrolase_1"/>
    <property type="match status" value="1"/>
</dbReference>
<keyword evidence="5" id="KW-1185">Reference proteome</keyword>
<dbReference type="AlphaFoldDB" id="A0A1W0WT19"/>
<comment type="caution">
    <text evidence="4">The sequence shown here is derived from an EMBL/GenBank/DDBJ whole genome shotgun (WGS) entry which is preliminary data.</text>
</comment>
<evidence type="ECO:0000313" key="4">
    <source>
        <dbReference type="EMBL" id="OQV18325.1"/>
    </source>
</evidence>
<dbReference type="EMBL" id="MTYJ01000050">
    <property type="protein sequence ID" value="OQV18325.1"/>
    <property type="molecule type" value="Genomic_DNA"/>
</dbReference>
<proteinExistence type="inferred from homology"/>